<dbReference type="EMBL" id="JAGFBS010000018">
    <property type="protein sequence ID" value="KAG6374524.1"/>
    <property type="molecule type" value="Genomic_DNA"/>
</dbReference>
<dbReference type="Pfam" id="PF00365">
    <property type="entry name" value="PFK"/>
    <property type="match status" value="1"/>
</dbReference>
<dbReference type="Gene3D" id="3.40.50.460">
    <property type="entry name" value="Phosphofructokinase domain"/>
    <property type="match status" value="1"/>
</dbReference>
<dbReference type="SUPFAM" id="SSF53784">
    <property type="entry name" value="Phosphofructokinase"/>
    <property type="match status" value="1"/>
</dbReference>
<dbReference type="InterPro" id="IPR022953">
    <property type="entry name" value="ATP_PFK"/>
</dbReference>
<feature type="domain" description="Phosphofructokinase" evidence="6">
    <location>
        <begin position="7"/>
        <end position="53"/>
    </location>
</feature>
<sequence length="93" mass="10107">MVITRAQGNSQLANHGHIRIVGLVRAIDNDISLTDLTTGVPTALRRICEALDNGRVLALKSLCARGHGQAPWLVGLTRRHQVGASRSRPWSPH</sequence>
<name>A0A8I2YL72_9AGAM</name>
<dbReference type="InterPro" id="IPR000023">
    <property type="entry name" value="Phosphofructokinase_dom"/>
</dbReference>
<dbReference type="InterPro" id="IPR035966">
    <property type="entry name" value="PKF_sf"/>
</dbReference>
<comment type="caution">
    <text evidence="7">The sequence shown here is derived from an EMBL/GenBank/DDBJ whole genome shotgun (WGS) entry which is preliminary data.</text>
</comment>
<evidence type="ECO:0000259" key="6">
    <source>
        <dbReference type="Pfam" id="PF00365"/>
    </source>
</evidence>
<evidence type="ECO:0000256" key="5">
    <source>
        <dbReference type="ARBA" id="ARBA00022842"/>
    </source>
</evidence>
<keyword evidence="4" id="KW-0418">Kinase</keyword>
<keyword evidence="3" id="KW-0479">Metal-binding</keyword>
<evidence type="ECO:0000313" key="7">
    <source>
        <dbReference type="EMBL" id="KAG6374524.1"/>
    </source>
</evidence>
<keyword evidence="5" id="KW-0460">Magnesium</keyword>
<evidence type="ECO:0000256" key="4">
    <source>
        <dbReference type="ARBA" id="ARBA00022777"/>
    </source>
</evidence>
<keyword evidence="2" id="KW-0808">Transferase</keyword>
<evidence type="ECO:0000256" key="3">
    <source>
        <dbReference type="ARBA" id="ARBA00022723"/>
    </source>
</evidence>
<protein>
    <recommendedName>
        <fullName evidence="6">Phosphofructokinase domain-containing protein</fullName>
    </recommendedName>
</protein>
<organism evidence="7 8">
    <name type="scientific">Boletus reticuloceps</name>
    <dbReference type="NCBI Taxonomy" id="495285"/>
    <lineage>
        <taxon>Eukaryota</taxon>
        <taxon>Fungi</taxon>
        <taxon>Dikarya</taxon>
        <taxon>Basidiomycota</taxon>
        <taxon>Agaricomycotina</taxon>
        <taxon>Agaricomycetes</taxon>
        <taxon>Agaricomycetidae</taxon>
        <taxon>Boletales</taxon>
        <taxon>Boletineae</taxon>
        <taxon>Boletaceae</taxon>
        <taxon>Boletoideae</taxon>
        <taxon>Boletus</taxon>
    </lineage>
</organism>
<comment type="cofactor">
    <cofactor evidence="1">
        <name>Mg(2+)</name>
        <dbReference type="ChEBI" id="CHEBI:18420"/>
    </cofactor>
</comment>
<keyword evidence="8" id="KW-1185">Reference proteome</keyword>
<accession>A0A8I2YL72</accession>
<dbReference type="PRINTS" id="PR00476">
    <property type="entry name" value="PHFRCTKINASE"/>
</dbReference>
<dbReference type="OrthoDB" id="537915at2759"/>
<evidence type="ECO:0000256" key="2">
    <source>
        <dbReference type="ARBA" id="ARBA00022679"/>
    </source>
</evidence>
<evidence type="ECO:0000256" key="1">
    <source>
        <dbReference type="ARBA" id="ARBA00001946"/>
    </source>
</evidence>
<dbReference type="Gene3D" id="3.40.50.450">
    <property type="match status" value="1"/>
</dbReference>
<dbReference type="GO" id="GO:0046872">
    <property type="term" value="F:metal ion binding"/>
    <property type="evidence" value="ECO:0007669"/>
    <property type="project" value="UniProtKB-KW"/>
</dbReference>
<proteinExistence type="predicted"/>
<dbReference type="GO" id="GO:0006002">
    <property type="term" value="P:fructose 6-phosphate metabolic process"/>
    <property type="evidence" value="ECO:0007669"/>
    <property type="project" value="InterPro"/>
</dbReference>
<reference evidence="7" key="1">
    <citation type="submission" date="2021-03" db="EMBL/GenBank/DDBJ databases">
        <title>Evolutionary innovations through gain and loss of genes in the ectomycorrhizal Boletales.</title>
        <authorList>
            <person name="Wu G."/>
            <person name="Miyauchi S."/>
            <person name="Morin E."/>
            <person name="Yang Z.-L."/>
            <person name="Xu J."/>
            <person name="Martin F.M."/>
        </authorList>
    </citation>
    <scope>NUCLEOTIDE SEQUENCE</scope>
    <source>
        <strain evidence="7">BR01</strain>
    </source>
</reference>
<dbReference type="Proteomes" id="UP000683000">
    <property type="component" value="Unassembled WGS sequence"/>
</dbReference>
<dbReference type="AlphaFoldDB" id="A0A8I2YL72"/>
<dbReference type="UniPathway" id="UPA00109">
    <property type="reaction ID" value="UER00182"/>
</dbReference>
<evidence type="ECO:0000313" key="8">
    <source>
        <dbReference type="Proteomes" id="UP000683000"/>
    </source>
</evidence>
<dbReference type="GO" id="GO:0003872">
    <property type="term" value="F:6-phosphofructokinase activity"/>
    <property type="evidence" value="ECO:0007669"/>
    <property type="project" value="InterPro"/>
</dbReference>
<gene>
    <name evidence="7" type="ORF">JVT61DRAFT_4572</name>
</gene>